<dbReference type="EMBL" id="MKCS01000002">
    <property type="protein sequence ID" value="OHX11379.1"/>
    <property type="molecule type" value="Genomic_DNA"/>
</dbReference>
<dbReference type="Proteomes" id="UP000180088">
    <property type="component" value="Unassembled WGS sequence"/>
</dbReference>
<evidence type="ECO:0000313" key="1">
    <source>
        <dbReference type="EMBL" id="OHX11379.1"/>
    </source>
</evidence>
<reference evidence="1 2" key="1">
    <citation type="submission" date="2016-09" db="EMBL/GenBank/DDBJ databases">
        <title>Chromobacterium muskegensis sp. nov., an insecticidal bacterium isolated from Sphagnum bogs.</title>
        <authorList>
            <person name="Sparks M.E."/>
            <person name="Blackburn M.B."/>
            <person name="Gundersen-Rindal D.E."/>
            <person name="Mitchell A."/>
            <person name="Farrar R."/>
            <person name="Kuhar D."/>
        </authorList>
    </citation>
    <scope>NUCLEOTIDE SEQUENCE [LARGE SCALE GENOMIC DNA]</scope>
    <source>
        <strain evidence="1 2">37-2</strain>
    </source>
</reference>
<evidence type="ECO:0000313" key="2">
    <source>
        <dbReference type="Proteomes" id="UP000180088"/>
    </source>
</evidence>
<gene>
    <name evidence="1" type="ORF">BI347_17030</name>
</gene>
<dbReference type="AlphaFoldDB" id="A0A1S1WVU2"/>
<proteinExistence type="predicted"/>
<comment type="caution">
    <text evidence="1">The sequence shown here is derived from an EMBL/GenBank/DDBJ whole genome shotgun (WGS) entry which is preliminary data.</text>
</comment>
<accession>A0A1S1WVU2</accession>
<sequence length="86" mass="10221">MLEQSVDRQQTEVLLQLVANLQLGVPFDLRRLFQIEPQYFELGMALLRDWRFDHHIAARSKLFEEILARDAQLQRQLCHLELPALH</sequence>
<protein>
    <submittedName>
        <fullName evidence="1">Uncharacterized protein</fullName>
    </submittedName>
</protein>
<organism evidence="1 2">
    <name type="scientific">Chromobacterium sphagni</name>
    <dbReference type="NCBI Taxonomy" id="1903179"/>
    <lineage>
        <taxon>Bacteria</taxon>
        <taxon>Pseudomonadati</taxon>
        <taxon>Pseudomonadota</taxon>
        <taxon>Betaproteobacteria</taxon>
        <taxon>Neisseriales</taxon>
        <taxon>Chromobacteriaceae</taxon>
        <taxon>Chromobacterium</taxon>
    </lineage>
</organism>
<name>A0A1S1WVU2_9NEIS</name>
<dbReference type="STRING" id="1903179.BI347_17030"/>